<protein>
    <submittedName>
        <fullName evidence="1">Uncharacterized protein</fullName>
    </submittedName>
</protein>
<organism evidence="1 2">
    <name type="scientific">Meloidogyne enterolobii</name>
    <name type="common">Root-knot nematode worm</name>
    <name type="synonym">Meloidogyne mayaguensis</name>
    <dbReference type="NCBI Taxonomy" id="390850"/>
    <lineage>
        <taxon>Eukaryota</taxon>
        <taxon>Metazoa</taxon>
        <taxon>Ecdysozoa</taxon>
        <taxon>Nematoda</taxon>
        <taxon>Chromadorea</taxon>
        <taxon>Rhabditida</taxon>
        <taxon>Tylenchina</taxon>
        <taxon>Tylenchomorpha</taxon>
        <taxon>Tylenchoidea</taxon>
        <taxon>Meloidogynidae</taxon>
        <taxon>Meloidogyninae</taxon>
        <taxon>Meloidogyne</taxon>
    </lineage>
</organism>
<dbReference type="Proteomes" id="UP001497535">
    <property type="component" value="Unassembled WGS sequence"/>
</dbReference>
<comment type="caution">
    <text evidence="1">The sequence shown here is derived from an EMBL/GenBank/DDBJ whole genome shotgun (WGS) entry which is preliminary data.</text>
</comment>
<sequence length="52" mass="6204">MVFVEPSFHFHLSRCYHFIFMEGHFFGINFAKFNRNFLPRNTSLGDFPSNDS</sequence>
<evidence type="ECO:0000313" key="2">
    <source>
        <dbReference type="Proteomes" id="UP001497535"/>
    </source>
</evidence>
<gene>
    <name evidence="1" type="ORF">MENTE1834_LOCUS34684</name>
</gene>
<accession>A0ACB1A763</accession>
<keyword evidence="2" id="KW-1185">Reference proteome</keyword>
<reference evidence="1" key="1">
    <citation type="submission" date="2023-11" db="EMBL/GenBank/DDBJ databases">
        <authorList>
            <person name="Poullet M."/>
        </authorList>
    </citation>
    <scope>NUCLEOTIDE SEQUENCE</scope>
    <source>
        <strain evidence="1">E1834</strain>
    </source>
</reference>
<dbReference type="EMBL" id="CAVMJV010000063">
    <property type="protein sequence ID" value="CAK5087155.1"/>
    <property type="molecule type" value="Genomic_DNA"/>
</dbReference>
<evidence type="ECO:0000313" key="1">
    <source>
        <dbReference type="EMBL" id="CAK5087155.1"/>
    </source>
</evidence>
<name>A0ACB1A763_MELEN</name>
<proteinExistence type="predicted"/>